<reference evidence="8 9" key="1">
    <citation type="submission" date="2014-04" db="EMBL/GenBank/DDBJ databases">
        <authorList>
            <consortium name="DOE Joint Genome Institute"/>
            <person name="Kuo A."/>
            <person name="Martino E."/>
            <person name="Perotto S."/>
            <person name="Kohler A."/>
            <person name="Nagy L.G."/>
            <person name="Floudas D."/>
            <person name="Copeland A."/>
            <person name="Barry K.W."/>
            <person name="Cichocki N."/>
            <person name="Veneault-Fourrey C."/>
            <person name="LaButti K."/>
            <person name="Lindquist E.A."/>
            <person name="Lipzen A."/>
            <person name="Lundell T."/>
            <person name="Morin E."/>
            <person name="Murat C."/>
            <person name="Sun H."/>
            <person name="Tunlid A."/>
            <person name="Henrissat B."/>
            <person name="Grigoriev I.V."/>
            <person name="Hibbett D.S."/>
            <person name="Martin F."/>
            <person name="Nordberg H.P."/>
            <person name="Cantor M.N."/>
            <person name="Hua S.X."/>
        </authorList>
    </citation>
    <scope>NUCLEOTIDE SEQUENCE [LARGE SCALE GENOMIC DNA]</scope>
    <source>
        <strain evidence="8 9">Zn</strain>
    </source>
</reference>
<dbReference type="HOGENOM" id="CLU_028200_25_1_1"/>
<feature type="transmembrane region" description="Helical" evidence="6">
    <location>
        <begin position="62"/>
        <end position="79"/>
    </location>
</feature>
<comment type="subcellular location">
    <subcellularLocation>
        <location evidence="1">Membrane</location>
        <topology evidence="1">Multi-pass membrane protein</topology>
    </subcellularLocation>
</comment>
<dbReference type="InterPro" id="IPR052337">
    <property type="entry name" value="SAT4-like"/>
</dbReference>
<dbReference type="AlphaFoldDB" id="A0A0C3DBR6"/>
<feature type="transmembrane region" description="Helical" evidence="6">
    <location>
        <begin position="27"/>
        <end position="50"/>
    </location>
</feature>
<dbReference type="OrthoDB" id="5273647at2759"/>
<dbReference type="EMBL" id="KN832870">
    <property type="protein sequence ID" value="KIN08784.1"/>
    <property type="molecule type" value="Genomic_DNA"/>
</dbReference>
<keyword evidence="4 6" id="KW-0472">Membrane</keyword>
<evidence type="ECO:0000256" key="1">
    <source>
        <dbReference type="ARBA" id="ARBA00004141"/>
    </source>
</evidence>
<evidence type="ECO:0000259" key="7">
    <source>
        <dbReference type="Pfam" id="PF20684"/>
    </source>
</evidence>
<feature type="transmembrane region" description="Helical" evidence="6">
    <location>
        <begin position="206"/>
        <end position="224"/>
    </location>
</feature>
<evidence type="ECO:0000313" key="8">
    <source>
        <dbReference type="EMBL" id="KIN08784.1"/>
    </source>
</evidence>
<name>A0A0C3DBR6_OIDMZ</name>
<protein>
    <recommendedName>
        <fullName evidence="7">Rhodopsin domain-containing protein</fullName>
    </recommendedName>
</protein>
<feature type="domain" description="Rhodopsin" evidence="7">
    <location>
        <begin position="46"/>
        <end position="217"/>
    </location>
</feature>
<feature type="transmembrane region" description="Helical" evidence="6">
    <location>
        <begin position="175"/>
        <end position="194"/>
    </location>
</feature>
<dbReference type="STRING" id="913774.A0A0C3DBR6"/>
<evidence type="ECO:0000256" key="5">
    <source>
        <dbReference type="ARBA" id="ARBA00038359"/>
    </source>
</evidence>
<proteinExistence type="inferred from homology"/>
<evidence type="ECO:0000256" key="3">
    <source>
        <dbReference type="ARBA" id="ARBA00022989"/>
    </source>
</evidence>
<keyword evidence="3 6" id="KW-1133">Transmembrane helix</keyword>
<sequence length="227" mass="25632">MEWNVIRAAPVLTGPPDIPHEVQTRRLFAVISTTVVLGFAILSYVLRLWARKRSFQNLSIDDWLMGAGLLITLEPAILLNNGLGHHIWNITFALQRVNQPALVCIKLSILFFYVRLFPYQKFRYFAYANMAYTIAWGIATWIVNLTVCSPIAYYYDKTIIGGTCKNQSISGSVNGALSLLGDISILALPLPMIWKLHMNTRRKIALCGIFLLGSLWVFLLPSFYTSC</sequence>
<dbReference type="GO" id="GO:0016020">
    <property type="term" value="C:membrane"/>
    <property type="evidence" value="ECO:0007669"/>
    <property type="project" value="UniProtKB-SubCell"/>
</dbReference>
<organism evidence="8 9">
    <name type="scientific">Oidiodendron maius (strain Zn)</name>
    <dbReference type="NCBI Taxonomy" id="913774"/>
    <lineage>
        <taxon>Eukaryota</taxon>
        <taxon>Fungi</taxon>
        <taxon>Dikarya</taxon>
        <taxon>Ascomycota</taxon>
        <taxon>Pezizomycotina</taxon>
        <taxon>Leotiomycetes</taxon>
        <taxon>Leotiomycetes incertae sedis</taxon>
        <taxon>Myxotrichaceae</taxon>
        <taxon>Oidiodendron</taxon>
    </lineage>
</organism>
<keyword evidence="9" id="KW-1185">Reference proteome</keyword>
<comment type="similarity">
    <text evidence="5">Belongs to the SAT4 family.</text>
</comment>
<dbReference type="InterPro" id="IPR049326">
    <property type="entry name" value="Rhodopsin_dom_fungi"/>
</dbReference>
<dbReference type="Proteomes" id="UP000054321">
    <property type="component" value="Unassembled WGS sequence"/>
</dbReference>
<reference evidence="9" key="2">
    <citation type="submission" date="2015-01" db="EMBL/GenBank/DDBJ databases">
        <title>Evolutionary Origins and Diversification of the Mycorrhizal Mutualists.</title>
        <authorList>
            <consortium name="DOE Joint Genome Institute"/>
            <consortium name="Mycorrhizal Genomics Consortium"/>
            <person name="Kohler A."/>
            <person name="Kuo A."/>
            <person name="Nagy L.G."/>
            <person name="Floudas D."/>
            <person name="Copeland A."/>
            <person name="Barry K.W."/>
            <person name="Cichocki N."/>
            <person name="Veneault-Fourrey C."/>
            <person name="LaButti K."/>
            <person name="Lindquist E.A."/>
            <person name="Lipzen A."/>
            <person name="Lundell T."/>
            <person name="Morin E."/>
            <person name="Murat C."/>
            <person name="Riley R."/>
            <person name="Ohm R."/>
            <person name="Sun H."/>
            <person name="Tunlid A."/>
            <person name="Henrissat B."/>
            <person name="Grigoriev I.V."/>
            <person name="Hibbett D.S."/>
            <person name="Martin F."/>
        </authorList>
    </citation>
    <scope>NUCLEOTIDE SEQUENCE [LARGE SCALE GENOMIC DNA]</scope>
    <source>
        <strain evidence="9">Zn</strain>
    </source>
</reference>
<evidence type="ECO:0000256" key="2">
    <source>
        <dbReference type="ARBA" id="ARBA00022692"/>
    </source>
</evidence>
<feature type="transmembrane region" description="Helical" evidence="6">
    <location>
        <begin position="130"/>
        <end position="155"/>
    </location>
</feature>
<dbReference type="InParanoid" id="A0A0C3DBR6"/>
<feature type="transmembrane region" description="Helical" evidence="6">
    <location>
        <begin position="99"/>
        <end position="118"/>
    </location>
</feature>
<dbReference type="Pfam" id="PF20684">
    <property type="entry name" value="Fung_rhodopsin"/>
    <property type="match status" value="1"/>
</dbReference>
<keyword evidence="2 6" id="KW-0812">Transmembrane</keyword>
<dbReference type="PANTHER" id="PTHR33048">
    <property type="entry name" value="PTH11-LIKE INTEGRAL MEMBRANE PROTEIN (AFU_ORTHOLOGUE AFUA_5G11245)"/>
    <property type="match status" value="1"/>
</dbReference>
<gene>
    <name evidence="8" type="ORF">OIDMADRAFT_108345</name>
</gene>
<accession>A0A0C3DBR6</accession>
<evidence type="ECO:0000313" key="9">
    <source>
        <dbReference type="Proteomes" id="UP000054321"/>
    </source>
</evidence>
<evidence type="ECO:0000256" key="6">
    <source>
        <dbReference type="SAM" id="Phobius"/>
    </source>
</evidence>
<dbReference type="PANTHER" id="PTHR33048:SF47">
    <property type="entry name" value="INTEGRAL MEMBRANE PROTEIN-RELATED"/>
    <property type="match status" value="1"/>
</dbReference>
<evidence type="ECO:0000256" key="4">
    <source>
        <dbReference type="ARBA" id="ARBA00023136"/>
    </source>
</evidence>